<dbReference type="EMBL" id="LOIC01000080">
    <property type="protein sequence ID" value="OCA53745.1"/>
    <property type="molecule type" value="Genomic_DNA"/>
</dbReference>
<dbReference type="Proteomes" id="UP000092665">
    <property type="component" value="Unassembled WGS sequence"/>
</dbReference>
<gene>
    <name evidence="1" type="ORF">Phpb_03297</name>
</gene>
<evidence type="ECO:0000313" key="2">
    <source>
        <dbReference type="Proteomes" id="UP000092665"/>
    </source>
</evidence>
<dbReference type="RefSeq" id="WP_082302615.1">
    <property type="nucleotide sequence ID" value="NZ_CAWMQN010000080.1"/>
</dbReference>
<dbReference type="AlphaFoldDB" id="A0A1B8YF78"/>
<evidence type="ECO:0000313" key="1">
    <source>
        <dbReference type="EMBL" id="OCA53745.1"/>
    </source>
</evidence>
<sequence>MTKSAACVSAVEPGSHGDVIECQEDKKTEEYEACPPKPPKVEVQLDVYETRPTLSSELSTIQDKEDIAPLVSAPLSQIVPSTFSELNHCLPTPPQTSLLTEPTPSDGLSFAQTGLEPVSDIWSISPVRDDIEHLQDMAFRLAFELAEEMGGADELEEAKDTACEVGYRLAYSHTASRFVQVLLSLTGESDHNGELADTGISMLGTWFVGSDKDTPVLPDVAVVKFMRLIRVLRRLRELQRELSVVSAEGNCNV</sequence>
<comment type="caution">
    <text evidence="1">The sequence shown here is derived from an EMBL/GenBank/DDBJ whole genome shotgun (WGS) entry which is preliminary data.</text>
</comment>
<reference evidence="2" key="1">
    <citation type="submission" date="2015-11" db="EMBL/GenBank/DDBJ databases">
        <authorList>
            <person name="Tobias N.J."/>
            <person name="Mishra B."/>
            <person name="Gupta D.K."/>
            <person name="Thines M."/>
            <person name="Stinear T.P."/>
            <person name="Bode H.B."/>
        </authorList>
    </citation>
    <scope>NUCLEOTIDE SEQUENCE [LARGE SCALE GENOMIC DNA]</scope>
    <source>
        <strain evidence="2">PB45.5</strain>
    </source>
</reference>
<name>A0A1B8YF78_9GAMM</name>
<accession>A0A1B8YF78</accession>
<dbReference type="PATRIC" id="fig|29488.15.peg.3624"/>
<organism evidence="1 2">
    <name type="scientific">Photorhabdus namnaonensis</name>
    <dbReference type="NCBI Taxonomy" id="1851568"/>
    <lineage>
        <taxon>Bacteria</taxon>
        <taxon>Pseudomonadati</taxon>
        <taxon>Pseudomonadota</taxon>
        <taxon>Gammaproteobacteria</taxon>
        <taxon>Enterobacterales</taxon>
        <taxon>Morganellaceae</taxon>
        <taxon>Photorhabdus</taxon>
    </lineage>
</organism>
<proteinExistence type="predicted"/>
<keyword evidence="2" id="KW-1185">Reference proteome</keyword>
<protein>
    <submittedName>
        <fullName evidence="1">Uncharacterized protein</fullName>
    </submittedName>
</protein>